<protein>
    <submittedName>
        <fullName evidence="1">Uncharacterized protein</fullName>
    </submittedName>
</protein>
<evidence type="ECO:0000313" key="2">
    <source>
        <dbReference type="Proteomes" id="UP001189122"/>
    </source>
</evidence>
<sequence length="17" mass="2006">MWHTLLLSLALCKFLCL</sequence>
<proteinExistence type="predicted"/>
<dbReference type="EMBL" id="LR743597">
    <property type="protein sequence ID" value="CAA2628037.1"/>
    <property type="molecule type" value="Genomic_DNA"/>
</dbReference>
<dbReference type="EMBL" id="CACRZD030000010">
    <property type="protein sequence ID" value="CAA6667293.1"/>
    <property type="molecule type" value="Genomic_DNA"/>
</dbReference>
<reference evidence="1 2" key="1">
    <citation type="submission" date="2019-12" db="EMBL/GenBank/DDBJ databases">
        <authorList>
            <person name="Scholz U."/>
            <person name="Mascher M."/>
            <person name="Fiebig A."/>
        </authorList>
    </citation>
    <scope>NUCLEOTIDE SEQUENCE</scope>
</reference>
<gene>
    <name evidence="1" type="ORF">SI7747_10013686</name>
</gene>
<keyword evidence="2" id="KW-1185">Reference proteome</keyword>
<name>A0A7I8JCR6_SPIIN</name>
<dbReference type="Proteomes" id="UP001189122">
    <property type="component" value="Unassembled WGS sequence"/>
</dbReference>
<dbReference type="AlphaFoldDB" id="A0A7I8JCR6"/>
<evidence type="ECO:0000313" key="1">
    <source>
        <dbReference type="EMBL" id="CAA2628037.1"/>
    </source>
</evidence>
<organism evidence="1">
    <name type="scientific">Spirodela intermedia</name>
    <name type="common">Intermediate duckweed</name>
    <dbReference type="NCBI Taxonomy" id="51605"/>
    <lineage>
        <taxon>Eukaryota</taxon>
        <taxon>Viridiplantae</taxon>
        <taxon>Streptophyta</taxon>
        <taxon>Embryophyta</taxon>
        <taxon>Tracheophyta</taxon>
        <taxon>Spermatophyta</taxon>
        <taxon>Magnoliopsida</taxon>
        <taxon>Liliopsida</taxon>
        <taxon>Araceae</taxon>
        <taxon>Lemnoideae</taxon>
        <taxon>Spirodela</taxon>
    </lineage>
</organism>
<accession>A0A7I8JCR6</accession>